<evidence type="ECO:0000313" key="3">
    <source>
        <dbReference type="EMBL" id="RKQ37266.1"/>
    </source>
</evidence>
<dbReference type="InterPro" id="IPR006076">
    <property type="entry name" value="FAD-dep_OxRdtase"/>
</dbReference>
<dbReference type="InterPro" id="IPR036188">
    <property type="entry name" value="FAD/NAD-bd_sf"/>
</dbReference>
<dbReference type="Gene3D" id="3.30.9.10">
    <property type="entry name" value="D-Amino Acid Oxidase, subunit A, domain 2"/>
    <property type="match status" value="1"/>
</dbReference>
<proteinExistence type="predicted"/>
<dbReference type="AlphaFoldDB" id="A0A495AB58"/>
<feature type="domain" description="FAD dependent oxidoreductase" evidence="2">
    <location>
        <begin position="11"/>
        <end position="369"/>
    </location>
</feature>
<protein>
    <submittedName>
        <fullName evidence="3">FAD-binding oxidoreductase</fullName>
    </submittedName>
</protein>
<keyword evidence="4" id="KW-1185">Reference proteome</keyword>
<dbReference type="PANTHER" id="PTHR13847:SF287">
    <property type="entry name" value="FAD-DEPENDENT OXIDOREDUCTASE DOMAIN-CONTAINING PROTEIN 1"/>
    <property type="match status" value="1"/>
</dbReference>
<comment type="caution">
    <text evidence="3">The sequence shown here is derived from an EMBL/GenBank/DDBJ whole genome shotgun (WGS) entry which is preliminary data.</text>
</comment>
<dbReference type="Gene3D" id="3.50.50.60">
    <property type="entry name" value="FAD/NAD(P)-binding domain"/>
    <property type="match status" value="1"/>
</dbReference>
<dbReference type="PANTHER" id="PTHR13847">
    <property type="entry name" value="SARCOSINE DEHYDROGENASE-RELATED"/>
    <property type="match status" value="1"/>
</dbReference>
<dbReference type="GO" id="GO:0005737">
    <property type="term" value="C:cytoplasm"/>
    <property type="evidence" value="ECO:0007669"/>
    <property type="project" value="TreeGrafter"/>
</dbReference>
<keyword evidence="1" id="KW-0560">Oxidoreductase</keyword>
<organism evidence="3 4">
    <name type="scientific">Oceanobacillus halophilus</name>
    <dbReference type="NCBI Taxonomy" id="930130"/>
    <lineage>
        <taxon>Bacteria</taxon>
        <taxon>Bacillati</taxon>
        <taxon>Bacillota</taxon>
        <taxon>Bacilli</taxon>
        <taxon>Bacillales</taxon>
        <taxon>Bacillaceae</taxon>
        <taxon>Oceanobacillus</taxon>
    </lineage>
</organism>
<sequence>MSKEGVMETADAVVIGGGVIGTSVAYRLAKERKVILLERKEIGGQTSGNCDKAIILQSKKPGFPIKLAKASRRIYDQLEEELETSIEYNKNGGMILIEKEEHLNFMKKFVDRQNKAGLRVKLIDAKEAKAFQPYLSDNLVGATYSTEDAEVNPLLLTQAFSRAARRSGVDIRLYTEVVGIDCQNGRVVGVKTDRGYISTELVINAAGPFAGEIAEMVGVPLTIIPRRGVILISEKVPPMIHGNILCSQYIAAKHQSEEYGKAPPFGIGLSLGQTDSGNLLIGGSREFTGYNKEINPELLASIASHAIRMVPSLGNVQIIRSMIGFRPFTGNGLPIIDEVPGVQGFVIAAGHEGDGIALAPITGILVASLVAGESNYKDLLEPLKLKTE</sequence>
<evidence type="ECO:0000256" key="1">
    <source>
        <dbReference type="ARBA" id="ARBA00023002"/>
    </source>
</evidence>
<dbReference type="Pfam" id="PF01266">
    <property type="entry name" value="DAO"/>
    <property type="match status" value="1"/>
</dbReference>
<evidence type="ECO:0000313" key="4">
    <source>
        <dbReference type="Proteomes" id="UP000269301"/>
    </source>
</evidence>
<dbReference type="Proteomes" id="UP000269301">
    <property type="component" value="Unassembled WGS sequence"/>
</dbReference>
<evidence type="ECO:0000259" key="2">
    <source>
        <dbReference type="Pfam" id="PF01266"/>
    </source>
</evidence>
<dbReference type="SUPFAM" id="SSF54373">
    <property type="entry name" value="FAD-linked reductases, C-terminal domain"/>
    <property type="match status" value="1"/>
</dbReference>
<accession>A0A495AB58</accession>
<dbReference type="EMBL" id="RBZP01000001">
    <property type="protein sequence ID" value="RKQ37266.1"/>
    <property type="molecule type" value="Genomic_DNA"/>
</dbReference>
<dbReference type="GO" id="GO:0016491">
    <property type="term" value="F:oxidoreductase activity"/>
    <property type="evidence" value="ECO:0007669"/>
    <property type="project" value="UniProtKB-KW"/>
</dbReference>
<name>A0A495AB58_9BACI</name>
<reference evidence="3 4" key="1">
    <citation type="journal article" date="2016" name="Int. J. Syst. Evol. Microbiol.">
        <title>Oceanobacillus halophilus sp. nov., a novel moderately halophilic bacterium from a hypersaline lake.</title>
        <authorList>
            <person name="Amoozegar M.A."/>
            <person name="Bagheri M."/>
            <person name="Makhdoumi A."/>
            <person name="Nikou M.M."/>
            <person name="Fazeli S.A.S."/>
            <person name="Schumann P."/>
            <person name="Sproer C."/>
            <person name="Sanchez-Porro C."/>
            <person name="Ventosa A."/>
        </authorList>
    </citation>
    <scope>NUCLEOTIDE SEQUENCE [LARGE SCALE GENOMIC DNA]</scope>
    <source>
        <strain evidence="3 4">DSM 23996</strain>
    </source>
</reference>
<dbReference type="SUPFAM" id="SSF51905">
    <property type="entry name" value="FAD/NAD(P)-binding domain"/>
    <property type="match status" value="1"/>
</dbReference>
<gene>
    <name evidence="3" type="ORF">D8M06_00220</name>
</gene>